<evidence type="ECO:0000256" key="1">
    <source>
        <dbReference type="SAM" id="MobiDB-lite"/>
    </source>
</evidence>
<feature type="region of interest" description="Disordered" evidence="1">
    <location>
        <begin position="15"/>
        <end position="44"/>
    </location>
</feature>
<reference evidence="2" key="2">
    <citation type="submission" date="2021-02" db="EMBL/GenBank/DDBJ databases">
        <authorList>
            <person name="Kimball J.A."/>
            <person name="Haas M.W."/>
            <person name="Macchietto M."/>
            <person name="Kono T."/>
            <person name="Duquette J."/>
            <person name="Shao M."/>
        </authorList>
    </citation>
    <scope>NUCLEOTIDE SEQUENCE</scope>
    <source>
        <tissue evidence="2">Fresh leaf tissue</tissue>
    </source>
</reference>
<evidence type="ECO:0000313" key="2">
    <source>
        <dbReference type="EMBL" id="KAG8068454.1"/>
    </source>
</evidence>
<comment type="caution">
    <text evidence="2">The sequence shown here is derived from an EMBL/GenBank/DDBJ whole genome shotgun (WGS) entry which is preliminary data.</text>
</comment>
<protein>
    <submittedName>
        <fullName evidence="2">Uncharacterized protein</fullName>
    </submittedName>
</protein>
<reference evidence="2" key="1">
    <citation type="journal article" date="2021" name="bioRxiv">
        <title>Whole Genome Assembly and Annotation of Northern Wild Rice, Zizania palustris L., Supports a Whole Genome Duplication in the Zizania Genus.</title>
        <authorList>
            <person name="Haas M."/>
            <person name="Kono T."/>
            <person name="Macchietto M."/>
            <person name="Millas R."/>
            <person name="McGilp L."/>
            <person name="Shao M."/>
            <person name="Duquette J."/>
            <person name="Hirsch C.N."/>
            <person name="Kimball J."/>
        </authorList>
    </citation>
    <scope>NUCLEOTIDE SEQUENCE</scope>
    <source>
        <tissue evidence="2">Fresh leaf tissue</tissue>
    </source>
</reference>
<sequence length="92" mass="9997">MKSAPPLSLPVLLAQLFTSRKPSPREAKEKEDKEEQDVRRPLGSKVAAPTIADLHLTRLAAGFTNTHDLTDAMLGETTARPARPDPTNSPRA</sequence>
<accession>A0A8J5T4S4</accession>
<feature type="region of interest" description="Disordered" evidence="1">
    <location>
        <begin position="71"/>
        <end position="92"/>
    </location>
</feature>
<organism evidence="2 3">
    <name type="scientific">Zizania palustris</name>
    <name type="common">Northern wild rice</name>
    <dbReference type="NCBI Taxonomy" id="103762"/>
    <lineage>
        <taxon>Eukaryota</taxon>
        <taxon>Viridiplantae</taxon>
        <taxon>Streptophyta</taxon>
        <taxon>Embryophyta</taxon>
        <taxon>Tracheophyta</taxon>
        <taxon>Spermatophyta</taxon>
        <taxon>Magnoliopsida</taxon>
        <taxon>Liliopsida</taxon>
        <taxon>Poales</taxon>
        <taxon>Poaceae</taxon>
        <taxon>BOP clade</taxon>
        <taxon>Oryzoideae</taxon>
        <taxon>Oryzeae</taxon>
        <taxon>Zizaniinae</taxon>
        <taxon>Zizania</taxon>
    </lineage>
</organism>
<dbReference type="AlphaFoldDB" id="A0A8J5T4S4"/>
<name>A0A8J5T4S4_ZIZPA</name>
<evidence type="ECO:0000313" key="3">
    <source>
        <dbReference type="Proteomes" id="UP000729402"/>
    </source>
</evidence>
<dbReference type="Proteomes" id="UP000729402">
    <property type="component" value="Unassembled WGS sequence"/>
</dbReference>
<keyword evidence="3" id="KW-1185">Reference proteome</keyword>
<proteinExistence type="predicted"/>
<dbReference type="EMBL" id="JAAALK010000284">
    <property type="protein sequence ID" value="KAG8068454.1"/>
    <property type="molecule type" value="Genomic_DNA"/>
</dbReference>
<gene>
    <name evidence="2" type="ORF">GUJ93_ZPchr0005g15809</name>
</gene>
<feature type="compositionally biased region" description="Basic and acidic residues" evidence="1">
    <location>
        <begin position="23"/>
        <end position="40"/>
    </location>
</feature>